<dbReference type="Pfam" id="PF05343">
    <property type="entry name" value="Peptidase_M42"/>
    <property type="match status" value="1"/>
</dbReference>
<keyword evidence="10" id="KW-1185">Reference proteome</keyword>
<evidence type="ECO:0000256" key="2">
    <source>
        <dbReference type="ARBA" id="ARBA00022438"/>
    </source>
</evidence>
<evidence type="ECO:0000256" key="3">
    <source>
        <dbReference type="ARBA" id="ARBA00022670"/>
    </source>
</evidence>
<dbReference type="RefSeq" id="WP_181315386.1">
    <property type="nucleotide sequence ID" value="NZ_PYAV01000012.1"/>
</dbReference>
<feature type="binding site" evidence="8">
    <location>
        <position position="211"/>
    </location>
    <ligand>
        <name>Zn(2+)</name>
        <dbReference type="ChEBI" id="CHEBI:29105"/>
        <label>2</label>
    </ligand>
</feature>
<dbReference type="PANTHER" id="PTHR32481:SF0">
    <property type="entry name" value="AMINOPEPTIDASE YPDE-RELATED"/>
    <property type="match status" value="1"/>
</dbReference>
<evidence type="ECO:0000256" key="5">
    <source>
        <dbReference type="ARBA" id="ARBA00022801"/>
    </source>
</evidence>
<dbReference type="GO" id="GO:0046872">
    <property type="term" value="F:metal ion binding"/>
    <property type="evidence" value="ECO:0007669"/>
    <property type="project" value="UniProtKB-UniRule"/>
</dbReference>
<comment type="similarity">
    <text evidence="1 6">Belongs to the peptidase M42 family.</text>
</comment>
<proteinExistence type="inferred from homology"/>
<feature type="binding site" evidence="8">
    <location>
        <position position="325"/>
    </location>
    <ligand>
        <name>Zn(2+)</name>
        <dbReference type="ChEBI" id="CHEBI:29105"/>
        <label>2</label>
    </ligand>
</feature>
<sequence length="363" mass="38394">MDQTRFLRDVAELAKLQGTPGQEMPVVSALAARFEAVADEVTVDHMGNIYAILHGSGTGPNVMVTAHSDEIGCIVKDIDADGFLKIEKTGGVLASLLVGRKVNVAGHFGVIGAKPGHLQTPEEQKQVPPIEALFVDVGAESKAEVEAMGITVGSPISYMSDIETFTNNDRFAGKAIDNRSCCVLLLALLEDLQAERNFNGTITAVVAVQEEVGLRGARVAAHNVAPDAAIVLDTIPCADTPDTKASGHAVAIGNGPVIPVLAGGAVRGHLLSPQMKNLFIRYANEREVPHQLAAMSGATTDAAAVHLEQKGILTGAITFARRYSHSPVEMADVRDFIHGFTLLKALLEDAGDWSDMSFLSTEN</sequence>
<feature type="binding site" evidence="8">
    <location>
        <position position="177"/>
    </location>
    <ligand>
        <name>Zn(2+)</name>
        <dbReference type="ChEBI" id="CHEBI:29105"/>
        <label>1</label>
    </ligand>
</feature>
<evidence type="ECO:0000313" key="9">
    <source>
        <dbReference type="EMBL" id="PSL42921.1"/>
    </source>
</evidence>
<reference evidence="9 10" key="1">
    <citation type="submission" date="2018-03" db="EMBL/GenBank/DDBJ databases">
        <title>Genomic Encyclopedia of Type Strains, Phase III (KMG-III): the genomes of soil and plant-associated and newly described type strains.</title>
        <authorList>
            <person name="Whitman W."/>
        </authorList>
    </citation>
    <scope>NUCLEOTIDE SEQUENCE [LARGE SCALE GENOMIC DNA]</scope>
    <source>
        <strain evidence="9 10">CGMCC 1.07653</strain>
    </source>
</reference>
<dbReference type="Gene3D" id="2.40.30.40">
    <property type="entry name" value="Peptidase M42, domain 2"/>
    <property type="match status" value="1"/>
</dbReference>
<evidence type="ECO:0000256" key="7">
    <source>
        <dbReference type="PIRSR" id="PIRSR001123-1"/>
    </source>
</evidence>
<evidence type="ECO:0000256" key="1">
    <source>
        <dbReference type="ARBA" id="ARBA00006272"/>
    </source>
</evidence>
<dbReference type="EMBL" id="PYAV01000012">
    <property type="protein sequence ID" value="PSL42921.1"/>
    <property type="molecule type" value="Genomic_DNA"/>
</dbReference>
<dbReference type="SUPFAM" id="SSF53187">
    <property type="entry name" value="Zn-dependent exopeptidases"/>
    <property type="match status" value="1"/>
</dbReference>
<comment type="caution">
    <text evidence="9">The sequence shown here is derived from an EMBL/GenBank/DDBJ whole genome shotgun (WGS) entry which is preliminary data.</text>
</comment>
<dbReference type="Proteomes" id="UP000242310">
    <property type="component" value="Unassembled WGS sequence"/>
</dbReference>
<organism evidence="9 10">
    <name type="scientific">Salsuginibacillus halophilus</name>
    <dbReference type="NCBI Taxonomy" id="517424"/>
    <lineage>
        <taxon>Bacteria</taxon>
        <taxon>Bacillati</taxon>
        <taxon>Bacillota</taxon>
        <taxon>Bacilli</taxon>
        <taxon>Bacillales</taxon>
        <taxon>Bacillaceae</taxon>
        <taxon>Salsuginibacillus</taxon>
    </lineage>
</organism>
<feature type="binding site" evidence="8">
    <location>
        <position position="233"/>
    </location>
    <ligand>
        <name>Zn(2+)</name>
        <dbReference type="ChEBI" id="CHEBI:29105"/>
        <label>1</label>
    </ligand>
</feature>
<dbReference type="Gene3D" id="3.40.630.10">
    <property type="entry name" value="Zn peptidases"/>
    <property type="match status" value="1"/>
</dbReference>
<feature type="active site" description="Proton acceptor" evidence="7">
    <location>
        <position position="210"/>
    </location>
</feature>
<keyword evidence="2" id="KW-0031">Aminopeptidase</keyword>
<evidence type="ECO:0000256" key="6">
    <source>
        <dbReference type="PIRNR" id="PIRNR001123"/>
    </source>
</evidence>
<name>A0A2P8H9P8_9BACI</name>
<dbReference type="AlphaFoldDB" id="A0A2P8H9P8"/>
<protein>
    <submittedName>
        <fullName evidence="9">Endoglucanase</fullName>
    </submittedName>
</protein>
<dbReference type="PANTHER" id="PTHR32481">
    <property type="entry name" value="AMINOPEPTIDASE"/>
    <property type="match status" value="1"/>
</dbReference>
<dbReference type="SUPFAM" id="SSF101821">
    <property type="entry name" value="Aminopeptidase/glucanase lid domain"/>
    <property type="match status" value="1"/>
</dbReference>
<keyword evidence="4 8" id="KW-0479">Metal-binding</keyword>
<dbReference type="InterPro" id="IPR051464">
    <property type="entry name" value="Peptidase_M42_aminopept"/>
</dbReference>
<keyword evidence="3" id="KW-0645">Protease</keyword>
<feature type="binding site" evidence="8">
    <location>
        <position position="67"/>
    </location>
    <ligand>
        <name>Zn(2+)</name>
        <dbReference type="ChEBI" id="CHEBI:29105"/>
        <label>1</label>
    </ligand>
</feature>
<dbReference type="GO" id="GO:0006508">
    <property type="term" value="P:proteolysis"/>
    <property type="evidence" value="ECO:0007669"/>
    <property type="project" value="UniProtKB-KW"/>
</dbReference>
<evidence type="ECO:0000256" key="8">
    <source>
        <dbReference type="PIRSR" id="PIRSR001123-2"/>
    </source>
</evidence>
<feature type="binding site" evidence="8">
    <location>
        <position position="177"/>
    </location>
    <ligand>
        <name>Zn(2+)</name>
        <dbReference type="ChEBI" id="CHEBI:29105"/>
        <label>2</label>
    </ligand>
</feature>
<dbReference type="GO" id="GO:0004177">
    <property type="term" value="F:aminopeptidase activity"/>
    <property type="evidence" value="ECO:0007669"/>
    <property type="project" value="UniProtKB-UniRule"/>
</dbReference>
<dbReference type="PIRSF" id="PIRSF001123">
    <property type="entry name" value="PepA_GA"/>
    <property type="match status" value="1"/>
</dbReference>
<evidence type="ECO:0000256" key="4">
    <source>
        <dbReference type="ARBA" id="ARBA00022723"/>
    </source>
</evidence>
<accession>A0A2P8H9P8</accession>
<keyword evidence="5" id="KW-0378">Hydrolase</keyword>
<gene>
    <name evidence="9" type="ORF">B0H94_1124</name>
</gene>
<dbReference type="InterPro" id="IPR008007">
    <property type="entry name" value="Peptidase_M42"/>
</dbReference>
<dbReference type="InterPro" id="IPR023367">
    <property type="entry name" value="Peptidase_M42_dom2"/>
</dbReference>
<evidence type="ECO:0000313" key="10">
    <source>
        <dbReference type="Proteomes" id="UP000242310"/>
    </source>
</evidence>
<comment type="cofactor">
    <cofactor evidence="8">
        <name>a divalent metal cation</name>
        <dbReference type="ChEBI" id="CHEBI:60240"/>
    </cofactor>
    <text evidence="8">Binds 2 divalent metal cations per subunit.</text>
</comment>